<dbReference type="Gene3D" id="3.30.710.10">
    <property type="entry name" value="Potassium Channel Kv1.1, Chain A"/>
    <property type="match status" value="1"/>
</dbReference>
<comment type="caution">
    <text evidence="2">The sequence shown here is derived from an EMBL/GenBank/DDBJ whole genome shotgun (WGS) entry which is preliminary data.</text>
</comment>
<dbReference type="SUPFAM" id="SSF54695">
    <property type="entry name" value="POZ domain"/>
    <property type="match status" value="1"/>
</dbReference>
<feature type="domain" description="BTB" evidence="1">
    <location>
        <begin position="24"/>
        <end position="88"/>
    </location>
</feature>
<evidence type="ECO:0000259" key="1">
    <source>
        <dbReference type="PROSITE" id="PS50097"/>
    </source>
</evidence>
<accession>A0A8H5EZ55</accession>
<dbReference type="EMBL" id="JAACJJ010000032">
    <property type="protein sequence ID" value="KAF5317666.1"/>
    <property type="molecule type" value="Genomic_DNA"/>
</dbReference>
<dbReference type="OrthoDB" id="3027208at2759"/>
<organism evidence="2 3">
    <name type="scientific">Psilocybe cf. subviscida</name>
    <dbReference type="NCBI Taxonomy" id="2480587"/>
    <lineage>
        <taxon>Eukaryota</taxon>
        <taxon>Fungi</taxon>
        <taxon>Dikarya</taxon>
        <taxon>Basidiomycota</taxon>
        <taxon>Agaricomycotina</taxon>
        <taxon>Agaricomycetes</taxon>
        <taxon>Agaricomycetidae</taxon>
        <taxon>Agaricales</taxon>
        <taxon>Agaricineae</taxon>
        <taxon>Strophariaceae</taxon>
        <taxon>Psilocybe</taxon>
    </lineage>
</organism>
<protein>
    <recommendedName>
        <fullName evidence="1">BTB domain-containing protein</fullName>
    </recommendedName>
</protein>
<evidence type="ECO:0000313" key="3">
    <source>
        <dbReference type="Proteomes" id="UP000567179"/>
    </source>
</evidence>
<dbReference type="Pfam" id="PF00651">
    <property type="entry name" value="BTB"/>
    <property type="match status" value="1"/>
</dbReference>
<dbReference type="AlphaFoldDB" id="A0A8H5EZ55"/>
<sequence length="245" mass="27678">MSASPPSSSGPSTSRSQEFWFDDGSIILQVEMTQFRVHRAIICANSVVFRDMHELSEPGDRETANGCPVVVLHGDIAVDWNNLLWYMYFPARASKRAEHLAFPLVVSLLRLGKKYQFSDIWALALHTVRVQVPVNELESWDFVLDDDIPFHSDDTHIPGYWLADHEIDLLNIAVEHDIKTILPIAYYLCTHRYSLVRVLVEKHRILSGTGSKVDGALSTVHPDALKTLLVGRQKLQSAYSITRSP</sequence>
<dbReference type="InterPro" id="IPR000210">
    <property type="entry name" value="BTB/POZ_dom"/>
</dbReference>
<dbReference type="Proteomes" id="UP000567179">
    <property type="component" value="Unassembled WGS sequence"/>
</dbReference>
<dbReference type="InterPro" id="IPR011333">
    <property type="entry name" value="SKP1/BTB/POZ_sf"/>
</dbReference>
<name>A0A8H5EZ55_9AGAR</name>
<evidence type="ECO:0000313" key="2">
    <source>
        <dbReference type="EMBL" id="KAF5317666.1"/>
    </source>
</evidence>
<reference evidence="2 3" key="1">
    <citation type="journal article" date="2020" name="ISME J.">
        <title>Uncovering the hidden diversity of litter-decomposition mechanisms in mushroom-forming fungi.</title>
        <authorList>
            <person name="Floudas D."/>
            <person name="Bentzer J."/>
            <person name="Ahren D."/>
            <person name="Johansson T."/>
            <person name="Persson P."/>
            <person name="Tunlid A."/>
        </authorList>
    </citation>
    <scope>NUCLEOTIDE SEQUENCE [LARGE SCALE GENOMIC DNA]</scope>
    <source>
        <strain evidence="2 3">CBS 101986</strain>
    </source>
</reference>
<dbReference type="PROSITE" id="PS50097">
    <property type="entry name" value="BTB"/>
    <property type="match status" value="1"/>
</dbReference>
<proteinExistence type="predicted"/>
<gene>
    <name evidence="2" type="ORF">D9619_012511</name>
</gene>
<keyword evidence="3" id="KW-1185">Reference proteome</keyword>